<name>A0A8S5SRH3_9CAUD</name>
<sequence>MKKLILLSVLAFVVSSCGYEIRKKPEPPKPKLTKEQIRKQEYQQRLRDYDVKFLFECNGVKVYRFTDCFNGMYVYFTDANGMTKYQYTTRSGKFSHTTHRVQSVNTRR</sequence>
<dbReference type="Pfam" id="PF16225">
    <property type="entry name" value="DUF4884"/>
    <property type="match status" value="1"/>
</dbReference>
<dbReference type="InterPro" id="IPR032618">
    <property type="entry name" value="DUF4884"/>
</dbReference>
<dbReference type="EMBL" id="BK032647">
    <property type="protein sequence ID" value="DAF53178.1"/>
    <property type="molecule type" value="Genomic_DNA"/>
</dbReference>
<protein>
    <recommendedName>
        <fullName evidence="2">DUF4884 domain-containing protein</fullName>
    </recommendedName>
</protein>
<reference evidence="1" key="1">
    <citation type="journal article" date="2021" name="Proc. Natl. Acad. Sci. U.S.A.">
        <title>A Catalog of Tens of Thousands of Viruses from Human Metagenomes Reveals Hidden Associations with Chronic Diseases.</title>
        <authorList>
            <person name="Tisza M.J."/>
            <person name="Buck C.B."/>
        </authorList>
    </citation>
    <scope>NUCLEOTIDE SEQUENCE</scope>
    <source>
        <strain evidence="1">CtLdn10</strain>
    </source>
</reference>
<organism evidence="1">
    <name type="scientific">Siphoviridae sp. ctLdn10</name>
    <dbReference type="NCBI Taxonomy" id="2827847"/>
    <lineage>
        <taxon>Viruses</taxon>
        <taxon>Duplodnaviria</taxon>
        <taxon>Heunggongvirae</taxon>
        <taxon>Uroviricota</taxon>
        <taxon>Caudoviricetes</taxon>
    </lineage>
</organism>
<evidence type="ECO:0008006" key="2">
    <source>
        <dbReference type="Google" id="ProtNLM"/>
    </source>
</evidence>
<accession>A0A8S5SRH3</accession>
<dbReference type="PROSITE" id="PS51257">
    <property type="entry name" value="PROKAR_LIPOPROTEIN"/>
    <property type="match status" value="1"/>
</dbReference>
<proteinExistence type="predicted"/>
<evidence type="ECO:0000313" key="1">
    <source>
        <dbReference type="EMBL" id="DAF53178.1"/>
    </source>
</evidence>